<dbReference type="EC" id="2.3.1.234" evidence="4"/>
<dbReference type="InterPro" id="IPR043129">
    <property type="entry name" value="ATPase_NBD"/>
</dbReference>
<evidence type="ECO:0000259" key="14">
    <source>
        <dbReference type="PROSITE" id="PS50250"/>
    </source>
</evidence>
<evidence type="ECO:0000256" key="6">
    <source>
        <dbReference type="ARBA" id="ARBA00022679"/>
    </source>
</evidence>
<reference evidence="15" key="1">
    <citation type="submission" date="2020-06" db="EMBL/GenBank/DDBJ databases">
        <title>Genomes of multiple members of Pneumocystis genus reveal paths to human pathogen Pneumocystis jirovecii.</title>
        <authorList>
            <person name="Cisse O.H."/>
            <person name="Ma L."/>
            <person name="Dekker J."/>
            <person name="Khil P."/>
            <person name="Jo J."/>
            <person name="Brenchley J."/>
            <person name="Blair R."/>
            <person name="Pahar B."/>
            <person name="Chabe M."/>
            <person name="Van Rompay K.A."/>
            <person name="Keesler R."/>
            <person name="Sukura A."/>
            <person name="Hirsch V."/>
            <person name="Kutty G."/>
            <person name="Liu Y."/>
            <person name="Peng L."/>
            <person name="Chen J."/>
            <person name="Song J."/>
            <person name="Weissenbacher-Lang C."/>
            <person name="Xu J."/>
            <person name="Upham N.S."/>
            <person name="Stajich J.E."/>
            <person name="Cuomo C.A."/>
            <person name="Cushion M.T."/>
            <person name="Kovacs J.A."/>
        </authorList>
    </citation>
    <scope>NUCLEOTIDE SEQUENCE</scope>
    <source>
        <strain evidence="15">2A</strain>
    </source>
</reference>
<dbReference type="OrthoDB" id="422427at2759"/>
<dbReference type="InterPro" id="IPR022450">
    <property type="entry name" value="TsaD"/>
</dbReference>
<evidence type="ECO:0000313" key="15">
    <source>
        <dbReference type="EMBL" id="QSL65598.1"/>
    </source>
</evidence>
<dbReference type="PANTHER" id="PTHR14145">
    <property type="entry name" value="26S PROTESOME SUBUNIT 6"/>
    <property type="match status" value="1"/>
</dbReference>
<dbReference type="Gene3D" id="1.25.40.570">
    <property type="match status" value="1"/>
</dbReference>
<dbReference type="AlphaFoldDB" id="A0A899G2N8"/>
<keyword evidence="13" id="KW-0496">Mitochondrion</keyword>
<dbReference type="InterPro" id="IPR019585">
    <property type="entry name" value="Rpn7/CSN1"/>
</dbReference>
<dbReference type="PRINTS" id="PR00789">
    <property type="entry name" value="OSIALOPTASE"/>
</dbReference>
<dbReference type="InterPro" id="IPR000905">
    <property type="entry name" value="Gcp-like_dom"/>
</dbReference>
<evidence type="ECO:0000256" key="2">
    <source>
        <dbReference type="ARBA" id="ARBA00004496"/>
    </source>
</evidence>
<dbReference type="GO" id="GO:0005739">
    <property type="term" value="C:mitochondrion"/>
    <property type="evidence" value="ECO:0007669"/>
    <property type="project" value="UniProtKB-SubCell"/>
</dbReference>
<evidence type="ECO:0000256" key="13">
    <source>
        <dbReference type="HAMAP-Rule" id="MF_03179"/>
    </source>
</evidence>
<dbReference type="Pfam" id="PF00814">
    <property type="entry name" value="TsaD"/>
    <property type="match status" value="1"/>
</dbReference>
<keyword evidence="9" id="KW-0736">Signalosome</keyword>
<evidence type="ECO:0000256" key="8">
    <source>
        <dbReference type="ARBA" id="ARBA00022723"/>
    </source>
</evidence>
<evidence type="ECO:0000313" key="16">
    <source>
        <dbReference type="Proteomes" id="UP000663699"/>
    </source>
</evidence>
<organism evidence="15 16">
    <name type="scientific">Pneumocystis wakefieldiae</name>
    <dbReference type="NCBI Taxonomy" id="38082"/>
    <lineage>
        <taxon>Eukaryota</taxon>
        <taxon>Fungi</taxon>
        <taxon>Dikarya</taxon>
        <taxon>Ascomycota</taxon>
        <taxon>Taphrinomycotina</taxon>
        <taxon>Pneumocystomycetes</taxon>
        <taxon>Pneumocystaceae</taxon>
        <taxon>Pneumocystis</taxon>
    </lineage>
</organism>
<evidence type="ECO:0000256" key="7">
    <source>
        <dbReference type="ARBA" id="ARBA00022694"/>
    </source>
</evidence>
<dbReference type="InterPro" id="IPR036390">
    <property type="entry name" value="WH_DNA-bd_sf"/>
</dbReference>
<dbReference type="EMBL" id="CP054538">
    <property type="protein sequence ID" value="QSL65598.1"/>
    <property type="molecule type" value="Genomic_DNA"/>
</dbReference>
<keyword evidence="5" id="KW-0963">Cytoplasm</keyword>
<keyword evidence="7 13" id="KW-0819">tRNA processing</keyword>
<evidence type="ECO:0000256" key="11">
    <source>
        <dbReference type="ARBA" id="ARBA00023315"/>
    </source>
</evidence>
<feature type="domain" description="PCI" evidence="14">
    <location>
        <begin position="603"/>
        <end position="773"/>
    </location>
</feature>
<dbReference type="PANTHER" id="PTHR14145:SF2">
    <property type="entry name" value="COP9 SIGNALOSOME COMPLEX SUBUNIT 1"/>
    <property type="match status" value="1"/>
</dbReference>
<comment type="similarity">
    <text evidence="3">Belongs to the CSN1 family.</text>
</comment>
<dbReference type="InterPro" id="IPR011990">
    <property type="entry name" value="TPR-like_helical_dom_sf"/>
</dbReference>
<dbReference type="Gene3D" id="3.30.420.40">
    <property type="match status" value="2"/>
</dbReference>
<keyword evidence="10" id="KW-0539">Nucleus</keyword>
<dbReference type="GO" id="GO:0002949">
    <property type="term" value="P:tRNA threonylcarbamoyladenosine modification"/>
    <property type="evidence" value="ECO:0007669"/>
    <property type="project" value="UniProtKB-UniRule"/>
</dbReference>
<comment type="cofactor">
    <cofactor evidence="13">
        <name>a divalent metal cation</name>
        <dbReference type="ChEBI" id="CHEBI:60240"/>
    </cofactor>
    <text evidence="13">Binds 1 divalent metal cation per subunit.</text>
</comment>
<comment type="subunit">
    <text evidence="13">Homodimer.</text>
</comment>
<comment type="subcellular location">
    <subcellularLocation>
        <location evidence="2">Cytoplasm</location>
    </subcellularLocation>
    <subcellularLocation>
        <location evidence="13">Mitochondrion</location>
    </subcellularLocation>
    <subcellularLocation>
        <location evidence="1">Nucleus</location>
    </subcellularLocation>
</comment>
<dbReference type="GO" id="GO:0061711">
    <property type="term" value="F:tRNA N(6)-L-threonylcarbamoyladenine synthase activity"/>
    <property type="evidence" value="ECO:0007669"/>
    <property type="project" value="UniProtKB-EC"/>
</dbReference>
<dbReference type="NCBIfam" id="TIGR00329">
    <property type="entry name" value="gcp_kae1"/>
    <property type="match status" value="1"/>
</dbReference>
<dbReference type="Pfam" id="PF10602">
    <property type="entry name" value="RPN7"/>
    <property type="match status" value="1"/>
</dbReference>
<dbReference type="SUPFAM" id="SSF48452">
    <property type="entry name" value="TPR-like"/>
    <property type="match status" value="1"/>
</dbReference>
<evidence type="ECO:0000256" key="5">
    <source>
        <dbReference type="ARBA" id="ARBA00022490"/>
    </source>
</evidence>
<dbReference type="InterPro" id="IPR017861">
    <property type="entry name" value="KAE1/TsaD"/>
</dbReference>
<proteinExistence type="inferred from homology"/>
<keyword evidence="11 13" id="KW-0012">Acyltransferase</keyword>
<comment type="function">
    <text evidence="13">Required for the formation of a threonylcarbamoyl group on adenosine at position 37 (t(6)A37) in mitochondrial tRNAs that read codons beginning with adenine. Probably involved in the transfer of the threonylcarbamoyl moiety of threonylcarbamoyl-AMP (TC-AMP) to the N6 group of A37. Involved in mitochondrial genome maintenance.</text>
</comment>
<evidence type="ECO:0000256" key="9">
    <source>
        <dbReference type="ARBA" id="ARBA00022790"/>
    </source>
</evidence>
<comment type="similarity">
    <text evidence="13">Belongs to the KAE1 / TsaD family.</text>
</comment>
<keyword evidence="6 13" id="KW-0808">Transferase</keyword>
<evidence type="ECO:0000256" key="10">
    <source>
        <dbReference type="ARBA" id="ARBA00023242"/>
    </source>
</evidence>
<comment type="catalytic activity">
    <reaction evidence="12 13">
        <text>L-threonylcarbamoyladenylate + adenosine(37) in tRNA = N(6)-L-threonylcarbamoyladenosine(37) in tRNA + AMP + H(+)</text>
        <dbReference type="Rhea" id="RHEA:37059"/>
        <dbReference type="Rhea" id="RHEA-COMP:10162"/>
        <dbReference type="Rhea" id="RHEA-COMP:10163"/>
        <dbReference type="ChEBI" id="CHEBI:15378"/>
        <dbReference type="ChEBI" id="CHEBI:73682"/>
        <dbReference type="ChEBI" id="CHEBI:74411"/>
        <dbReference type="ChEBI" id="CHEBI:74418"/>
        <dbReference type="ChEBI" id="CHEBI:456215"/>
        <dbReference type="EC" id="2.3.1.234"/>
    </reaction>
</comment>
<dbReference type="GO" id="GO:0008180">
    <property type="term" value="C:COP9 signalosome"/>
    <property type="evidence" value="ECO:0007669"/>
    <property type="project" value="UniProtKB-KW"/>
</dbReference>
<evidence type="ECO:0000256" key="4">
    <source>
        <dbReference type="ARBA" id="ARBA00012156"/>
    </source>
</evidence>
<dbReference type="HAMAP" id="MF_01445">
    <property type="entry name" value="TsaD"/>
    <property type="match status" value="1"/>
</dbReference>
<evidence type="ECO:0000256" key="1">
    <source>
        <dbReference type="ARBA" id="ARBA00004123"/>
    </source>
</evidence>
<gene>
    <name evidence="15" type="ORF">MERGE_002911</name>
</gene>
<evidence type="ECO:0000256" key="3">
    <source>
        <dbReference type="ARBA" id="ARBA00008793"/>
    </source>
</evidence>
<dbReference type="Proteomes" id="UP000663699">
    <property type="component" value="Chromosome 7"/>
</dbReference>
<dbReference type="GO" id="GO:0046872">
    <property type="term" value="F:metal ion binding"/>
    <property type="evidence" value="ECO:0007669"/>
    <property type="project" value="UniProtKB-KW"/>
</dbReference>
<sequence>MNWRRGNCRDSFFPRKILSFYRELRILAIETSCDDTSVCLLENNKYQGPVQVVYHKTQRSLNENEKFGGIHPQVSIISHQRNLSHILKQAFDQHIRGQQNIDLIAATQGPGMVGSLSVGLNTAKGLSVALGVPLIGIHHMQAHSLTPRLINSGKFPEFPYLSLLLSGGHTLLIRSRSVIDHDILASTLDISVGDMIDKCARLLKVDWNGMMPGQALENWSKSGDTSIDTGSVWDLPDILMKTAENQSKLAFSFSGLGSCVDRIVKRSSLTESQLKSLARSLQISAFTHISHRLLLGLKKIDDYITGIVISGGVARNSFLKTIPYKHLPLFFPPTELSMIAWTAYEMYNLGYVSDLSILPIRKWPIDRLLELGKYKGYGKTTVHFSFKGLSVYSNLTMVDGILDISLPTFDLNSYINNYKGYTRIERLIFISERCSILSVEALKFAIELSQTETLDVVLYEKLVIGLQQKDPSDCNIALNTEWIHETKNDIKNTLQKLNSELKNYKNSFIKESIRMGYKDLADYYYLCRDLENSLKFYLKACEYCTTSKHNMDTLVNVIKIFLELKDFVNVNTYFAKIQNMFFKNEVTSKIEVISGLIYLNMENYKEAALKFCMIKTGEDMEFDDIISVNDLVIYAVVCALSSFSRSELKQYIIENDGFWTLHELEPQVFEIVIAFYSSNYLKCFDILNRLKNDFMLDIYLNRHVDNLFLYIRQSAYISYLKPFSYVDLRKMADSFLFLLNNMEKELIQLILESKICAKIDNINKFLIILEPYQQDMVYEKILKISNEYKRSAKLSLIHMELVKKVKFIIDYILIYIGKLGSSL</sequence>
<accession>A0A899G2N8</accession>
<keyword evidence="16" id="KW-1185">Reference proteome</keyword>
<dbReference type="PROSITE" id="PS50250">
    <property type="entry name" value="PCI"/>
    <property type="match status" value="1"/>
</dbReference>
<protein>
    <recommendedName>
        <fullName evidence="4">N(6)-L-threonylcarbamoyladenine synthase</fullName>
        <ecNumber evidence="4">2.3.1.234</ecNumber>
    </recommendedName>
</protein>
<dbReference type="SMART" id="SM00088">
    <property type="entry name" value="PINT"/>
    <property type="match status" value="1"/>
</dbReference>
<keyword evidence="8 13" id="KW-0479">Metal-binding</keyword>
<name>A0A899G2N8_9ASCO</name>
<dbReference type="InterPro" id="IPR000717">
    <property type="entry name" value="PCI_dom"/>
</dbReference>
<dbReference type="SUPFAM" id="SSF46785">
    <property type="entry name" value="Winged helix' DNA-binding domain"/>
    <property type="match status" value="1"/>
</dbReference>
<dbReference type="Pfam" id="PF01399">
    <property type="entry name" value="PCI"/>
    <property type="match status" value="1"/>
</dbReference>
<dbReference type="SUPFAM" id="SSF53067">
    <property type="entry name" value="Actin-like ATPase domain"/>
    <property type="match status" value="2"/>
</dbReference>
<evidence type="ECO:0000256" key="12">
    <source>
        <dbReference type="ARBA" id="ARBA00048117"/>
    </source>
</evidence>
<dbReference type="InterPro" id="IPR045135">
    <property type="entry name" value="Rpn7_N"/>
</dbReference>